<evidence type="ECO:0000256" key="1">
    <source>
        <dbReference type="SAM" id="MobiDB-lite"/>
    </source>
</evidence>
<name>A0A1B1KHB4_RHOOP</name>
<evidence type="ECO:0000313" key="2">
    <source>
        <dbReference type="EMBL" id="ANS32005.1"/>
    </source>
</evidence>
<feature type="compositionally biased region" description="Pro residues" evidence="1">
    <location>
        <begin position="44"/>
        <end position="57"/>
    </location>
</feature>
<protein>
    <submittedName>
        <fullName evidence="2">Uncharacterized protein</fullName>
    </submittedName>
</protein>
<keyword evidence="2" id="KW-0614">Plasmid</keyword>
<organism evidence="2 3">
    <name type="scientific">Rhodococcus opacus</name>
    <name type="common">Nocardia opaca</name>
    <dbReference type="NCBI Taxonomy" id="37919"/>
    <lineage>
        <taxon>Bacteria</taxon>
        <taxon>Bacillati</taxon>
        <taxon>Actinomycetota</taxon>
        <taxon>Actinomycetes</taxon>
        <taxon>Mycobacteriales</taxon>
        <taxon>Nocardiaceae</taxon>
        <taxon>Rhodococcus</taxon>
    </lineage>
</organism>
<dbReference type="AlphaFoldDB" id="A0A1B1KHB4"/>
<sequence>MSEPPRRSDPVPSSLRSISTAEIKSRIAAMFAAGDGPEQAEPDPGQPPDPGRSAPPR</sequence>
<dbReference type="Proteomes" id="UP000186108">
    <property type="component" value="Plasmid pR1CP1"/>
</dbReference>
<evidence type="ECO:0000313" key="3">
    <source>
        <dbReference type="Proteomes" id="UP000186108"/>
    </source>
</evidence>
<gene>
    <name evidence="2" type="ORF">R1CP_36995</name>
</gene>
<geneLocation type="plasmid" evidence="3">
    <name>pr1cp1</name>
</geneLocation>
<proteinExistence type="predicted"/>
<feature type="region of interest" description="Disordered" evidence="1">
    <location>
        <begin position="32"/>
        <end position="57"/>
    </location>
</feature>
<accession>A0A1B1KHB4</accession>
<reference evidence="2 3" key="1">
    <citation type="submission" date="2014-07" db="EMBL/GenBank/DDBJ databases">
        <authorList>
            <person name="Zhang J.E."/>
            <person name="Yang H."/>
            <person name="Guo J."/>
            <person name="Deng Z."/>
            <person name="Luo H."/>
            <person name="Luo M."/>
            <person name="Zhao B."/>
        </authorList>
    </citation>
    <scope>NUCLEOTIDE SEQUENCE [LARGE SCALE GENOMIC DNA]</scope>
    <source>
        <strain evidence="2 3">1CP</strain>
        <plasmid evidence="3">Plasmid pr1cp1</plasmid>
    </source>
</reference>
<dbReference type="EMBL" id="CP009112">
    <property type="protein sequence ID" value="ANS32005.1"/>
    <property type="molecule type" value="Genomic_DNA"/>
</dbReference>